<keyword evidence="3" id="KW-0813">Transport</keyword>
<evidence type="ECO:0000313" key="11">
    <source>
        <dbReference type="Proteomes" id="UP000198541"/>
    </source>
</evidence>
<comment type="similarity">
    <text evidence="2">Belongs to the EamA transporter family.</text>
</comment>
<feature type="transmembrane region" description="Helical" evidence="8">
    <location>
        <begin position="175"/>
        <end position="190"/>
    </location>
</feature>
<gene>
    <name evidence="10" type="ORF">SAMN05216355_101104</name>
</gene>
<feature type="transmembrane region" description="Helical" evidence="8">
    <location>
        <begin position="32"/>
        <end position="50"/>
    </location>
</feature>
<feature type="transmembrane region" description="Helical" evidence="8">
    <location>
        <begin position="236"/>
        <end position="259"/>
    </location>
</feature>
<name>A0A1G9ZAV5_9ACTO</name>
<feature type="domain" description="EamA" evidence="9">
    <location>
        <begin position="31"/>
        <end position="167"/>
    </location>
</feature>
<dbReference type="InterPro" id="IPR037185">
    <property type="entry name" value="EmrE-like"/>
</dbReference>
<keyword evidence="5 8" id="KW-0812">Transmembrane</keyword>
<dbReference type="PANTHER" id="PTHR22911">
    <property type="entry name" value="ACYL-MALONYL CONDENSING ENZYME-RELATED"/>
    <property type="match status" value="1"/>
</dbReference>
<accession>A0A1G9ZAV5</accession>
<dbReference type="NCBIfam" id="TIGR00688">
    <property type="entry name" value="rarD"/>
    <property type="match status" value="1"/>
</dbReference>
<evidence type="ECO:0000256" key="2">
    <source>
        <dbReference type="ARBA" id="ARBA00007362"/>
    </source>
</evidence>
<dbReference type="InterPro" id="IPR000620">
    <property type="entry name" value="EamA_dom"/>
</dbReference>
<feature type="transmembrane region" description="Helical" evidence="8">
    <location>
        <begin position="95"/>
        <end position="115"/>
    </location>
</feature>
<evidence type="ECO:0000313" key="10">
    <source>
        <dbReference type="EMBL" id="SDN18469.1"/>
    </source>
</evidence>
<dbReference type="Proteomes" id="UP000198541">
    <property type="component" value="Unassembled WGS sequence"/>
</dbReference>
<keyword evidence="4" id="KW-1003">Cell membrane</keyword>
<dbReference type="STRING" id="332524.SAMN04487766_103105"/>
<dbReference type="SUPFAM" id="SSF103481">
    <property type="entry name" value="Multidrug resistance efflux transporter EmrE"/>
    <property type="match status" value="2"/>
</dbReference>
<dbReference type="InterPro" id="IPR004626">
    <property type="entry name" value="RarD"/>
</dbReference>
<dbReference type="GO" id="GO:0005886">
    <property type="term" value="C:plasma membrane"/>
    <property type="evidence" value="ECO:0007669"/>
    <property type="project" value="UniProtKB-SubCell"/>
</dbReference>
<evidence type="ECO:0000256" key="8">
    <source>
        <dbReference type="SAM" id="Phobius"/>
    </source>
</evidence>
<evidence type="ECO:0000256" key="6">
    <source>
        <dbReference type="ARBA" id="ARBA00022989"/>
    </source>
</evidence>
<feature type="transmembrane region" description="Helical" evidence="8">
    <location>
        <begin position="202"/>
        <end position="224"/>
    </location>
</feature>
<proteinExistence type="inferred from homology"/>
<dbReference type="Pfam" id="PF00892">
    <property type="entry name" value="EamA"/>
    <property type="match status" value="2"/>
</dbReference>
<dbReference type="RefSeq" id="WP_245690261.1">
    <property type="nucleotide sequence ID" value="NZ_FNIM01000001.1"/>
</dbReference>
<feature type="domain" description="EamA" evidence="9">
    <location>
        <begin position="178"/>
        <end position="311"/>
    </location>
</feature>
<sequence>MNAASPAPESPPATAPASAPVGAGAAAGDASGVAMVLGCYLLWGMFPLYFHLLQAAGSVEIIGHRLVWTLATCLGLTALRRSWPALRTAVTTPRILGVLAASGLLVSVNWLVYVYAVNSGRTADAALGYFINPLVTVVLAALFLGERLRPAQGVAVGIAAVAIAVLVAAQGSLPWISLSLALSFGLYGLVKKRVGARVDALTGLTVESGCMTPVALAYFAWLYAGGQGALQGTTTSGALAAGLVLAGPVTAVPLLLFAAGTRRVPLSIVGLSQYITPVMQFLLAWAVFREEISPARWVSTALVWVAVLVFITDLLWQLSRRPRPGKHR</sequence>
<evidence type="ECO:0000256" key="7">
    <source>
        <dbReference type="ARBA" id="ARBA00023136"/>
    </source>
</evidence>
<evidence type="ECO:0000256" key="3">
    <source>
        <dbReference type="ARBA" id="ARBA00022448"/>
    </source>
</evidence>
<reference evidence="11" key="1">
    <citation type="submission" date="2016-10" db="EMBL/GenBank/DDBJ databases">
        <authorList>
            <person name="Varghese N."/>
            <person name="Submissions S."/>
        </authorList>
    </citation>
    <scope>NUCLEOTIDE SEQUENCE [LARGE SCALE GENOMIC DNA]</scope>
    <source>
        <strain evidence="11">DSM 27982</strain>
    </source>
</reference>
<protein>
    <submittedName>
        <fullName evidence="10">Chloramphenicol-sensitive protein RarD</fullName>
    </submittedName>
</protein>
<dbReference type="PANTHER" id="PTHR22911:SF137">
    <property type="entry name" value="SOLUTE CARRIER FAMILY 35 MEMBER G2-RELATED"/>
    <property type="match status" value="1"/>
</dbReference>
<organism evidence="10 11">
    <name type="scientific">Actinomyces ruminicola</name>
    <dbReference type="NCBI Taxonomy" id="332524"/>
    <lineage>
        <taxon>Bacteria</taxon>
        <taxon>Bacillati</taxon>
        <taxon>Actinomycetota</taxon>
        <taxon>Actinomycetes</taxon>
        <taxon>Actinomycetales</taxon>
        <taxon>Actinomycetaceae</taxon>
        <taxon>Actinomyces</taxon>
    </lineage>
</organism>
<dbReference type="EMBL" id="FNIM01000001">
    <property type="protein sequence ID" value="SDN18469.1"/>
    <property type="molecule type" value="Genomic_DNA"/>
</dbReference>
<keyword evidence="6 8" id="KW-1133">Transmembrane helix</keyword>
<keyword evidence="11" id="KW-1185">Reference proteome</keyword>
<feature type="transmembrane region" description="Helical" evidence="8">
    <location>
        <begin position="127"/>
        <end position="144"/>
    </location>
</feature>
<dbReference type="AlphaFoldDB" id="A0A1G9ZAV5"/>
<evidence type="ECO:0000259" key="9">
    <source>
        <dbReference type="Pfam" id="PF00892"/>
    </source>
</evidence>
<evidence type="ECO:0000256" key="4">
    <source>
        <dbReference type="ARBA" id="ARBA00022475"/>
    </source>
</evidence>
<feature type="transmembrane region" description="Helical" evidence="8">
    <location>
        <begin position="151"/>
        <end position="169"/>
    </location>
</feature>
<feature type="transmembrane region" description="Helical" evidence="8">
    <location>
        <begin position="294"/>
        <end position="316"/>
    </location>
</feature>
<evidence type="ECO:0000256" key="5">
    <source>
        <dbReference type="ARBA" id="ARBA00022692"/>
    </source>
</evidence>
<feature type="transmembrane region" description="Helical" evidence="8">
    <location>
        <begin position="266"/>
        <end position="288"/>
    </location>
</feature>
<keyword evidence="7 8" id="KW-0472">Membrane</keyword>
<comment type="subcellular location">
    <subcellularLocation>
        <location evidence="1">Cell membrane</location>
        <topology evidence="1">Multi-pass membrane protein</topology>
    </subcellularLocation>
</comment>
<evidence type="ECO:0000256" key="1">
    <source>
        <dbReference type="ARBA" id="ARBA00004651"/>
    </source>
</evidence>